<dbReference type="InterPro" id="IPR000847">
    <property type="entry name" value="LysR_HTH_N"/>
</dbReference>
<evidence type="ECO:0000313" key="6">
    <source>
        <dbReference type="EMBL" id="PTW62678.1"/>
    </source>
</evidence>
<sequence length="283" mass="30518">MLTWNDHHLVLTVSRSGTIAGAARRLGINETTVARRLASVEGEAGATLFRRMDGKLVANAAGRAIAIAAEAMENALADASRSTEVLHGIVRVTSVLSVIEHMIAPHLPHFAQRHPNLVLELIGTNETASLARREVDIAIRLERPARGKLVARRLGRIRFLLAGRVGTKPEGYVAYERDLDHAPEIVAVRKYFDGASPRARIATLAGMRVAVEAGMGGAMLPEWMISQSSGIGVIDPSVSIERPLWLVVHEDVKKRPAVRAACDWLAEIVTGARGANGYLTQAS</sequence>
<evidence type="ECO:0000259" key="5">
    <source>
        <dbReference type="PROSITE" id="PS50931"/>
    </source>
</evidence>
<dbReference type="Gene3D" id="1.10.10.10">
    <property type="entry name" value="Winged helix-like DNA-binding domain superfamily/Winged helix DNA-binding domain"/>
    <property type="match status" value="1"/>
</dbReference>
<dbReference type="InterPro" id="IPR036388">
    <property type="entry name" value="WH-like_DNA-bd_sf"/>
</dbReference>
<keyword evidence="7" id="KW-1185">Reference proteome</keyword>
<dbReference type="PROSITE" id="PS50931">
    <property type="entry name" value="HTH_LYSR"/>
    <property type="match status" value="1"/>
</dbReference>
<dbReference type="GO" id="GO:0003677">
    <property type="term" value="F:DNA binding"/>
    <property type="evidence" value="ECO:0007669"/>
    <property type="project" value="UniProtKB-KW"/>
</dbReference>
<feature type="domain" description="HTH lysR-type" evidence="5">
    <location>
        <begin position="2"/>
        <end position="59"/>
    </location>
</feature>
<dbReference type="InterPro" id="IPR050176">
    <property type="entry name" value="LTTR"/>
</dbReference>
<dbReference type="RefSeq" id="WP_170122010.1">
    <property type="nucleotide sequence ID" value="NZ_QAYG01000001.1"/>
</dbReference>
<dbReference type="EMBL" id="QAYG01000001">
    <property type="protein sequence ID" value="PTW62678.1"/>
    <property type="molecule type" value="Genomic_DNA"/>
</dbReference>
<organism evidence="6 7">
    <name type="scientific">Breoghania corrubedonensis</name>
    <dbReference type="NCBI Taxonomy" id="665038"/>
    <lineage>
        <taxon>Bacteria</taxon>
        <taxon>Pseudomonadati</taxon>
        <taxon>Pseudomonadota</taxon>
        <taxon>Alphaproteobacteria</taxon>
        <taxon>Hyphomicrobiales</taxon>
        <taxon>Stappiaceae</taxon>
        <taxon>Breoghania</taxon>
    </lineage>
</organism>
<evidence type="ECO:0000313" key="7">
    <source>
        <dbReference type="Proteomes" id="UP000244081"/>
    </source>
</evidence>
<reference evidence="6 7" key="1">
    <citation type="submission" date="2018-04" db="EMBL/GenBank/DDBJ databases">
        <title>Genomic Encyclopedia of Archaeal and Bacterial Type Strains, Phase II (KMG-II): from individual species to whole genera.</title>
        <authorList>
            <person name="Goeker M."/>
        </authorList>
    </citation>
    <scope>NUCLEOTIDE SEQUENCE [LARGE SCALE GENOMIC DNA]</scope>
    <source>
        <strain evidence="6 7">DSM 23382</strain>
    </source>
</reference>
<dbReference type="Pfam" id="PF03466">
    <property type="entry name" value="LysR_substrate"/>
    <property type="match status" value="1"/>
</dbReference>
<dbReference type="SUPFAM" id="SSF53850">
    <property type="entry name" value="Periplasmic binding protein-like II"/>
    <property type="match status" value="1"/>
</dbReference>
<accession>A0A2T5VG21</accession>
<dbReference type="Pfam" id="PF00126">
    <property type="entry name" value="HTH_1"/>
    <property type="match status" value="1"/>
</dbReference>
<dbReference type="InterPro" id="IPR005119">
    <property type="entry name" value="LysR_subst-bd"/>
</dbReference>
<dbReference type="Proteomes" id="UP000244081">
    <property type="component" value="Unassembled WGS sequence"/>
</dbReference>
<protein>
    <submittedName>
        <fullName evidence="6">DNA-binding transcriptional LysR family regulator</fullName>
    </submittedName>
</protein>
<dbReference type="PANTHER" id="PTHR30579">
    <property type="entry name" value="TRANSCRIPTIONAL REGULATOR"/>
    <property type="match status" value="1"/>
</dbReference>
<dbReference type="SUPFAM" id="SSF46785">
    <property type="entry name" value="Winged helix' DNA-binding domain"/>
    <property type="match status" value="1"/>
</dbReference>
<dbReference type="GO" id="GO:0003700">
    <property type="term" value="F:DNA-binding transcription factor activity"/>
    <property type="evidence" value="ECO:0007669"/>
    <property type="project" value="InterPro"/>
</dbReference>
<gene>
    <name evidence="6" type="ORF">C8N35_101725</name>
</gene>
<keyword evidence="4" id="KW-0804">Transcription</keyword>
<keyword evidence="3 6" id="KW-0238">DNA-binding</keyword>
<proteinExistence type="inferred from homology"/>
<keyword evidence="2" id="KW-0805">Transcription regulation</keyword>
<dbReference type="Gene3D" id="3.40.190.10">
    <property type="entry name" value="Periplasmic binding protein-like II"/>
    <property type="match status" value="2"/>
</dbReference>
<evidence type="ECO:0000256" key="1">
    <source>
        <dbReference type="ARBA" id="ARBA00009437"/>
    </source>
</evidence>
<evidence type="ECO:0000256" key="2">
    <source>
        <dbReference type="ARBA" id="ARBA00023015"/>
    </source>
</evidence>
<dbReference type="PANTHER" id="PTHR30579:SF3">
    <property type="entry name" value="TRANSCRIPTIONAL REGULATORY PROTEIN"/>
    <property type="match status" value="1"/>
</dbReference>
<dbReference type="InterPro" id="IPR036390">
    <property type="entry name" value="WH_DNA-bd_sf"/>
</dbReference>
<evidence type="ECO:0000256" key="4">
    <source>
        <dbReference type="ARBA" id="ARBA00023163"/>
    </source>
</evidence>
<comment type="caution">
    <text evidence="6">The sequence shown here is derived from an EMBL/GenBank/DDBJ whole genome shotgun (WGS) entry which is preliminary data.</text>
</comment>
<comment type="similarity">
    <text evidence="1">Belongs to the LysR transcriptional regulatory family.</text>
</comment>
<dbReference type="AlphaFoldDB" id="A0A2T5VG21"/>
<name>A0A2T5VG21_9HYPH</name>
<evidence type="ECO:0000256" key="3">
    <source>
        <dbReference type="ARBA" id="ARBA00023125"/>
    </source>
</evidence>